<protein>
    <recommendedName>
        <fullName evidence="1">Peptidase M1 membrane alanine aminopeptidase domain-containing protein</fullName>
    </recommendedName>
</protein>
<sequence length="646" mass="75232">MGNKILYLILFFVSGYNFSLHAQGGYWQQRVHYTIHARLDVHTNRLTGHEHIVYENHSPDTLKQVFFHLYWNAFQPGSMMDVRSREAGKFILGITPKDDTIRDWDNRVRDRIAHLKPDELGYDSVTQITMNGIPQPFETKETILQVHVTKPILPHQQVVFEVDFKTQVNVQIRRSGRDNLEGVRYSMSQWYPKISEYDQQGWHPTPYVGREFYGVWGDYDVWLTLDKHYIVAATGYLQNPEEIGYGYERPGTRVKPATGDELTWYFVAPNVHDFVWAADPDYVHLVDTAHNAAHTAIHVFYKKNPISSTDQDWQNLLKAAVRVLPFMEKHFGPYPYHQYSFIQGGDGGMEYPMATLIKGPSLGTAFHEWMHSWYQMMLGTNESLYPWMDEGFTTWAEGKVSNYYYHQFADSLFKKESEKIAFLQRLDTSMPRGESGSYQGYYVLVKSGLAEPMTTHADHYETNFAYSQNAYSKGAVFLEQLGYIIGDSLRNQALLNYYWQWRFKHPTPIDFIHVAEQTSGLKLDWYLEYWIYTIKTIDYAIEQVQPEGNATRIVLRRIGQMPMPIDLLVTLQNGKQQLIYIPLDLMFGTKPPENSAIPRTILPAWRWTDPVYEFSLPINFAQIRSVQVDPSKRMADIDQSNNVYLK</sequence>
<dbReference type="InterPro" id="IPR027268">
    <property type="entry name" value="Peptidase_M4/M1_CTD_sf"/>
</dbReference>
<accession>A0A2M9CWN3</accession>
<dbReference type="SUPFAM" id="SSF55486">
    <property type="entry name" value="Metalloproteases ('zincins'), catalytic domain"/>
    <property type="match status" value="1"/>
</dbReference>
<gene>
    <name evidence="2" type="ORF">BXY57_1923</name>
</gene>
<feature type="domain" description="Peptidase M1 membrane alanine aminopeptidase" evidence="1">
    <location>
        <begin position="366"/>
        <end position="530"/>
    </location>
</feature>
<dbReference type="EMBL" id="PGFG01000001">
    <property type="protein sequence ID" value="PJJ76313.1"/>
    <property type="molecule type" value="Genomic_DNA"/>
</dbReference>
<dbReference type="OrthoDB" id="9814383at2"/>
<dbReference type="RefSeq" id="WP_100314814.1">
    <property type="nucleotide sequence ID" value="NZ_PGFG01000001.1"/>
</dbReference>
<evidence type="ECO:0000313" key="2">
    <source>
        <dbReference type="EMBL" id="PJJ76313.1"/>
    </source>
</evidence>
<comment type="caution">
    <text evidence="2">The sequence shown here is derived from an EMBL/GenBank/DDBJ whole genome shotgun (WGS) entry which is preliminary data.</text>
</comment>
<keyword evidence="3" id="KW-1185">Reference proteome</keyword>
<dbReference type="Proteomes" id="UP000230000">
    <property type="component" value="Unassembled WGS sequence"/>
</dbReference>
<name>A0A2M9CWN3_9BACT</name>
<reference evidence="2 3" key="1">
    <citation type="submission" date="2017-11" db="EMBL/GenBank/DDBJ databases">
        <title>Genomic Encyclopedia of Archaeal and Bacterial Type Strains, Phase II (KMG-II): From Individual Species to Whole Genera.</title>
        <authorList>
            <person name="Goeker M."/>
        </authorList>
    </citation>
    <scope>NUCLEOTIDE SEQUENCE [LARGE SCALE GENOMIC DNA]</scope>
    <source>
        <strain evidence="2 3">DSM 27268</strain>
    </source>
</reference>
<dbReference type="GO" id="GO:0008237">
    <property type="term" value="F:metallopeptidase activity"/>
    <property type="evidence" value="ECO:0007669"/>
    <property type="project" value="InterPro"/>
</dbReference>
<dbReference type="AlphaFoldDB" id="A0A2M9CWN3"/>
<dbReference type="InterPro" id="IPR014782">
    <property type="entry name" value="Peptidase_M1_dom"/>
</dbReference>
<dbReference type="Gene3D" id="1.10.390.10">
    <property type="entry name" value="Neutral Protease Domain 2"/>
    <property type="match status" value="1"/>
</dbReference>
<evidence type="ECO:0000313" key="3">
    <source>
        <dbReference type="Proteomes" id="UP000230000"/>
    </source>
</evidence>
<dbReference type="CDD" id="cd09604">
    <property type="entry name" value="M1_APN_like"/>
    <property type="match status" value="1"/>
</dbReference>
<dbReference type="GO" id="GO:0008270">
    <property type="term" value="F:zinc ion binding"/>
    <property type="evidence" value="ECO:0007669"/>
    <property type="project" value="InterPro"/>
</dbReference>
<organism evidence="2 3">
    <name type="scientific">Thermoflavifilum aggregans</name>
    <dbReference type="NCBI Taxonomy" id="454188"/>
    <lineage>
        <taxon>Bacteria</taxon>
        <taxon>Pseudomonadati</taxon>
        <taxon>Bacteroidota</taxon>
        <taxon>Chitinophagia</taxon>
        <taxon>Chitinophagales</taxon>
        <taxon>Chitinophagaceae</taxon>
        <taxon>Thermoflavifilum</taxon>
    </lineage>
</organism>
<dbReference type="Pfam" id="PF01433">
    <property type="entry name" value="Peptidase_M1"/>
    <property type="match status" value="1"/>
</dbReference>
<proteinExistence type="predicted"/>
<evidence type="ECO:0000259" key="1">
    <source>
        <dbReference type="Pfam" id="PF01433"/>
    </source>
</evidence>